<name>A0AAI8C867_9FLAO</name>
<proteinExistence type="predicted"/>
<dbReference type="KEGG" id="mod:AS202_19955"/>
<organism evidence="1 2">
    <name type="scientific">Myroides odoratimimus</name>
    <dbReference type="NCBI Taxonomy" id="76832"/>
    <lineage>
        <taxon>Bacteria</taxon>
        <taxon>Pseudomonadati</taxon>
        <taxon>Bacteroidota</taxon>
        <taxon>Flavobacteriia</taxon>
        <taxon>Flavobacteriales</taxon>
        <taxon>Flavobacteriaceae</taxon>
        <taxon>Myroides</taxon>
    </lineage>
</organism>
<dbReference type="RefSeq" id="WP_058700103.1">
    <property type="nucleotide sequence ID" value="NZ_CP013691.1"/>
</dbReference>
<evidence type="ECO:0000313" key="2">
    <source>
        <dbReference type="Proteomes" id="UP000069030"/>
    </source>
</evidence>
<geneLocation type="plasmid" evidence="1 2">
    <name>p63039</name>
</geneLocation>
<accession>A0AAI8C867</accession>
<evidence type="ECO:0000313" key="1">
    <source>
        <dbReference type="EMBL" id="ALU28458.1"/>
    </source>
</evidence>
<dbReference type="EMBL" id="CP013691">
    <property type="protein sequence ID" value="ALU28458.1"/>
    <property type="molecule type" value="Genomic_DNA"/>
</dbReference>
<keyword evidence="1" id="KW-0614">Plasmid</keyword>
<protein>
    <submittedName>
        <fullName evidence="1">Uncharacterized protein</fullName>
    </submittedName>
</protein>
<dbReference type="AlphaFoldDB" id="A0AAI8C867"/>
<gene>
    <name evidence="1" type="ORF">AS202_19955</name>
</gene>
<dbReference type="Proteomes" id="UP000069030">
    <property type="component" value="Plasmid p63039"/>
</dbReference>
<reference evidence="2" key="1">
    <citation type="journal article" date="2016" name="J. Zhejiang Univ. Sci. B">
        <title>Antibiotic resistance mechanisms of Myroides sp.</title>
        <authorList>
            <person name="Hu S."/>
            <person name="Yuan S."/>
            <person name="Qu H."/>
            <person name="Jiang T."/>
            <person name="Zhou Y."/>
            <person name="Wang M."/>
            <person name="Ming D."/>
        </authorList>
    </citation>
    <scope>NUCLEOTIDE SEQUENCE [LARGE SCALE GENOMIC DNA]</scope>
    <source>
        <strain evidence="2">PR63039</strain>
    </source>
</reference>
<sequence length="131" mass="15426">MKKKQIKKVTKAYDKWTEKAKSKYNIVGDLSYFNCLRFEINNTEAFVIGLTDEDNLREKKECDEDIFCYFCMYETEEGEVWALGESNNPEDLEKWLCLINNNDACQLIKKGNSFFPSMYQLQEGINEEESI</sequence>